<evidence type="ECO:0000313" key="4">
    <source>
        <dbReference type="Proteomes" id="UP000002774"/>
    </source>
</evidence>
<dbReference type="eggNOG" id="COG4227">
    <property type="taxonomic scope" value="Bacteria"/>
</dbReference>
<dbReference type="OrthoDB" id="784829at2"/>
<dbReference type="EMBL" id="CM001403">
    <property type="protein sequence ID" value="EHQ30891.1"/>
    <property type="molecule type" value="Genomic_DNA"/>
</dbReference>
<accession>H1Y1L7</accession>
<evidence type="ECO:0000313" key="3">
    <source>
        <dbReference type="EMBL" id="EHQ30891.1"/>
    </source>
</evidence>
<feature type="region of interest" description="Disordered" evidence="1">
    <location>
        <begin position="354"/>
        <end position="441"/>
    </location>
</feature>
<feature type="domain" description="N-terminal" evidence="2">
    <location>
        <begin position="4"/>
        <end position="91"/>
    </location>
</feature>
<dbReference type="RefSeq" id="WP_008512940.1">
    <property type="nucleotide sequence ID" value="NZ_CM001403.1"/>
</dbReference>
<dbReference type="STRING" id="714943.Mucpa_6842"/>
<feature type="compositionally biased region" description="Basic and acidic residues" evidence="1">
    <location>
        <begin position="431"/>
        <end position="441"/>
    </location>
</feature>
<name>H1Y1L7_9SPHI</name>
<protein>
    <recommendedName>
        <fullName evidence="2">N-terminal domain-containing protein</fullName>
    </recommendedName>
</protein>
<gene>
    <name evidence="3" type="ORF">Mucpa_6842</name>
</gene>
<proteinExistence type="predicted"/>
<feature type="compositionally biased region" description="Basic and acidic residues" evidence="1">
    <location>
        <begin position="372"/>
        <end position="396"/>
    </location>
</feature>
<reference evidence="3" key="1">
    <citation type="submission" date="2011-09" db="EMBL/GenBank/DDBJ databases">
        <title>The permanent draft genome of Mucilaginibacter paludis DSM 18603.</title>
        <authorList>
            <consortium name="US DOE Joint Genome Institute (JGI-PGF)"/>
            <person name="Lucas S."/>
            <person name="Han J."/>
            <person name="Lapidus A."/>
            <person name="Bruce D."/>
            <person name="Goodwin L."/>
            <person name="Pitluck S."/>
            <person name="Peters L."/>
            <person name="Kyrpides N."/>
            <person name="Mavromatis K."/>
            <person name="Ivanova N."/>
            <person name="Mikhailova N."/>
            <person name="Held B."/>
            <person name="Detter J.C."/>
            <person name="Tapia R."/>
            <person name="Han C."/>
            <person name="Land M."/>
            <person name="Hauser L."/>
            <person name="Markowitz V."/>
            <person name="Cheng J.-F."/>
            <person name="Hugenholtz P."/>
            <person name="Woyke T."/>
            <person name="Wu D."/>
            <person name="Tindall B."/>
            <person name="Brambilla E."/>
            <person name="Klenk H.-P."/>
            <person name="Eisen J.A."/>
        </authorList>
    </citation>
    <scope>NUCLEOTIDE SEQUENCE [LARGE SCALE GENOMIC DNA]</scope>
    <source>
        <strain evidence="3">DSM 18603</strain>
    </source>
</reference>
<organism evidence="3 4">
    <name type="scientific">Mucilaginibacter paludis DSM 18603</name>
    <dbReference type="NCBI Taxonomy" id="714943"/>
    <lineage>
        <taxon>Bacteria</taxon>
        <taxon>Pseudomonadati</taxon>
        <taxon>Bacteroidota</taxon>
        <taxon>Sphingobacteriia</taxon>
        <taxon>Sphingobacteriales</taxon>
        <taxon>Sphingobacteriaceae</taxon>
        <taxon>Mucilaginibacter</taxon>
    </lineage>
</organism>
<dbReference type="Pfam" id="PF08401">
    <property type="entry name" value="ArdcN"/>
    <property type="match status" value="1"/>
</dbReference>
<dbReference type="InterPro" id="IPR013610">
    <property type="entry name" value="ArdC_N"/>
</dbReference>
<feature type="compositionally biased region" description="Acidic residues" evidence="1">
    <location>
        <begin position="405"/>
        <end position="423"/>
    </location>
</feature>
<keyword evidence="4" id="KW-1185">Reference proteome</keyword>
<sequence>MSKQSNQQIADRLIEKMNDRQSPFDLPGFAMPVNPTTGKAYRGMNALWLAMQGPRDPRWMTLKQASNKNGWKVQTGSKGTLISFLKTTDRIQLLNDDGKPQLNSRRNPKTELIKLANPVETDAYVFNATQIEGIPPLKEFEERRNASKPEPVEALAKLVELTNAKVEATIGEPGYDPTDRIIYMPEPDTFGTPQEHLAALLYEVVKFAGHEKGLYDPMDVTPASQARPALASLFTGNEIGVQAQLAPQMNYQDVYLTAAAAPDELEVAANNAQYTTDYLHGLINSPEQRQAARQERILIVGDVIDYNEKQYEVMGKLRGKDLQVMDKSTGNRFKAGPGDGIYASLLSAKTEALKQQRSLEKPMAQEQDFDREEERDNSMEYEHADELEHEQEHHMTIEQQIDTGLNEDEGNALDFSEEYEEIPELNLGEETGEKQKSGRKR</sequence>
<dbReference type="HOGENOM" id="CLU_041111_3_1_10"/>
<dbReference type="AlphaFoldDB" id="H1Y1L7"/>
<dbReference type="Proteomes" id="UP000002774">
    <property type="component" value="Chromosome"/>
</dbReference>
<evidence type="ECO:0000256" key="1">
    <source>
        <dbReference type="SAM" id="MobiDB-lite"/>
    </source>
</evidence>
<evidence type="ECO:0000259" key="2">
    <source>
        <dbReference type="Pfam" id="PF08401"/>
    </source>
</evidence>
<dbReference type="GO" id="GO:0003697">
    <property type="term" value="F:single-stranded DNA binding"/>
    <property type="evidence" value="ECO:0007669"/>
    <property type="project" value="InterPro"/>
</dbReference>